<sequence length="192" mass="22322">MHRLQGGDRDAFEALVDRHQSSLLGFFIRHLRDPQLAEDLAQETLLRVYNQSWDYLPRGCFRGWMFRIARNLLIDSTRRRSHDALVRVVRGRSEDDDHLAGIAGNVVSPEQRADQHEVARAVDEILPELPEEQRLTFLLYQFAELSLPEIADVMEANLPTTKSRLRLAREKLRERLKERGFEDPGEDHDEAI</sequence>
<evidence type="ECO:0000256" key="2">
    <source>
        <dbReference type="ARBA" id="ARBA00023015"/>
    </source>
</evidence>
<dbReference type="PANTHER" id="PTHR43133">
    <property type="entry name" value="RNA POLYMERASE ECF-TYPE SIGMA FACTO"/>
    <property type="match status" value="1"/>
</dbReference>
<dbReference type="CDD" id="cd06171">
    <property type="entry name" value="Sigma70_r4"/>
    <property type="match status" value="1"/>
</dbReference>
<dbReference type="AlphaFoldDB" id="A0A7C2NYH3"/>
<gene>
    <name evidence="8" type="ORF">ENQ76_14515</name>
</gene>
<dbReference type="EMBL" id="DSOK01000398">
    <property type="protein sequence ID" value="HEN16670.1"/>
    <property type="molecule type" value="Genomic_DNA"/>
</dbReference>
<dbReference type="Gene3D" id="1.10.1740.10">
    <property type="match status" value="1"/>
</dbReference>
<reference evidence="8" key="1">
    <citation type="journal article" date="2020" name="mSystems">
        <title>Genome- and Community-Level Interaction Insights into Carbon Utilization and Element Cycling Functions of Hydrothermarchaeota in Hydrothermal Sediment.</title>
        <authorList>
            <person name="Zhou Z."/>
            <person name="Liu Y."/>
            <person name="Xu W."/>
            <person name="Pan J."/>
            <person name="Luo Z.H."/>
            <person name="Li M."/>
        </authorList>
    </citation>
    <scope>NUCLEOTIDE SEQUENCE [LARGE SCALE GENOMIC DNA]</scope>
    <source>
        <strain evidence="8">SpSt-339</strain>
    </source>
</reference>
<dbReference type="PANTHER" id="PTHR43133:SF8">
    <property type="entry name" value="RNA POLYMERASE SIGMA FACTOR HI_1459-RELATED"/>
    <property type="match status" value="1"/>
</dbReference>
<dbReference type="NCBIfam" id="TIGR02937">
    <property type="entry name" value="sigma70-ECF"/>
    <property type="match status" value="1"/>
</dbReference>
<dbReference type="GO" id="GO:0006352">
    <property type="term" value="P:DNA-templated transcription initiation"/>
    <property type="evidence" value="ECO:0007669"/>
    <property type="project" value="InterPro"/>
</dbReference>
<evidence type="ECO:0000313" key="8">
    <source>
        <dbReference type="EMBL" id="HEN16670.1"/>
    </source>
</evidence>
<dbReference type="SUPFAM" id="SSF88659">
    <property type="entry name" value="Sigma3 and sigma4 domains of RNA polymerase sigma factors"/>
    <property type="match status" value="1"/>
</dbReference>
<proteinExistence type="inferred from homology"/>
<dbReference type="InterPro" id="IPR039425">
    <property type="entry name" value="RNA_pol_sigma-70-like"/>
</dbReference>
<dbReference type="SUPFAM" id="SSF88946">
    <property type="entry name" value="Sigma2 domain of RNA polymerase sigma factors"/>
    <property type="match status" value="1"/>
</dbReference>
<evidence type="ECO:0000259" key="7">
    <source>
        <dbReference type="Pfam" id="PF08281"/>
    </source>
</evidence>
<evidence type="ECO:0000256" key="1">
    <source>
        <dbReference type="ARBA" id="ARBA00010641"/>
    </source>
</evidence>
<accession>A0A7C2NYH3</accession>
<keyword evidence="2" id="KW-0805">Transcription regulation</keyword>
<evidence type="ECO:0000256" key="3">
    <source>
        <dbReference type="ARBA" id="ARBA00023082"/>
    </source>
</evidence>
<protein>
    <submittedName>
        <fullName evidence="8">Sigma-70 family RNA polymerase sigma factor</fullName>
    </submittedName>
</protein>
<evidence type="ECO:0000256" key="5">
    <source>
        <dbReference type="ARBA" id="ARBA00023163"/>
    </source>
</evidence>
<comment type="similarity">
    <text evidence="1">Belongs to the sigma-70 factor family. ECF subfamily.</text>
</comment>
<evidence type="ECO:0000259" key="6">
    <source>
        <dbReference type="Pfam" id="PF04542"/>
    </source>
</evidence>
<dbReference type="GO" id="GO:0003677">
    <property type="term" value="F:DNA binding"/>
    <property type="evidence" value="ECO:0007669"/>
    <property type="project" value="UniProtKB-KW"/>
</dbReference>
<keyword evidence="4" id="KW-0238">DNA-binding</keyword>
<dbReference type="InterPro" id="IPR007627">
    <property type="entry name" value="RNA_pol_sigma70_r2"/>
</dbReference>
<dbReference type="InterPro" id="IPR013249">
    <property type="entry name" value="RNA_pol_sigma70_r4_t2"/>
</dbReference>
<dbReference type="Pfam" id="PF08281">
    <property type="entry name" value="Sigma70_r4_2"/>
    <property type="match status" value="1"/>
</dbReference>
<feature type="domain" description="RNA polymerase sigma factor 70 region 4 type 2" evidence="7">
    <location>
        <begin position="120"/>
        <end position="172"/>
    </location>
</feature>
<keyword evidence="5" id="KW-0804">Transcription</keyword>
<dbReference type="InterPro" id="IPR036388">
    <property type="entry name" value="WH-like_DNA-bd_sf"/>
</dbReference>
<feature type="domain" description="RNA polymerase sigma-70 region 2" evidence="6">
    <location>
        <begin position="15"/>
        <end position="81"/>
    </location>
</feature>
<dbReference type="GO" id="GO:0016987">
    <property type="term" value="F:sigma factor activity"/>
    <property type="evidence" value="ECO:0007669"/>
    <property type="project" value="UniProtKB-KW"/>
</dbReference>
<keyword evidence="3" id="KW-0731">Sigma factor</keyword>
<dbReference type="Pfam" id="PF04542">
    <property type="entry name" value="Sigma70_r2"/>
    <property type="match status" value="1"/>
</dbReference>
<comment type="caution">
    <text evidence="8">The sequence shown here is derived from an EMBL/GenBank/DDBJ whole genome shotgun (WGS) entry which is preliminary data.</text>
</comment>
<dbReference type="InterPro" id="IPR013325">
    <property type="entry name" value="RNA_pol_sigma_r2"/>
</dbReference>
<organism evidence="8">
    <name type="scientific">Schlesneria paludicola</name>
    <dbReference type="NCBI Taxonomy" id="360056"/>
    <lineage>
        <taxon>Bacteria</taxon>
        <taxon>Pseudomonadati</taxon>
        <taxon>Planctomycetota</taxon>
        <taxon>Planctomycetia</taxon>
        <taxon>Planctomycetales</taxon>
        <taxon>Planctomycetaceae</taxon>
        <taxon>Schlesneria</taxon>
    </lineage>
</organism>
<evidence type="ECO:0000256" key="4">
    <source>
        <dbReference type="ARBA" id="ARBA00023125"/>
    </source>
</evidence>
<dbReference type="Gene3D" id="1.10.10.10">
    <property type="entry name" value="Winged helix-like DNA-binding domain superfamily/Winged helix DNA-binding domain"/>
    <property type="match status" value="1"/>
</dbReference>
<name>A0A7C2NYH3_9PLAN</name>
<dbReference type="InterPro" id="IPR013324">
    <property type="entry name" value="RNA_pol_sigma_r3/r4-like"/>
</dbReference>
<dbReference type="InterPro" id="IPR014284">
    <property type="entry name" value="RNA_pol_sigma-70_dom"/>
</dbReference>